<dbReference type="InterPro" id="IPR036390">
    <property type="entry name" value="WH_DNA-bd_sf"/>
</dbReference>
<keyword evidence="3" id="KW-0238">DNA-binding</keyword>
<keyword evidence="2" id="KW-0805">Transcription regulation</keyword>
<protein>
    <submittedName>
        <fullName evidence="5">BlaI/MecI/CopY family transcriptional regulator</fullName>
    </submittedName>
</protein>
<dbReference type="EMBL" id="DXFW01000020">
    <property type="protein sequence ID" value="HIX05811.1"/>
    <property type="molecule type" value="Genomic_DNA"/>
</dbReference>
<dbReference type="GO" id="GO:0045892">
    <property type="term" value="P:negative regulation of DNA-templated transcription"/>
    <property type="evidence" value="ECO:0007669"/>
    <property type="project" value="InterPro"/>
</dbReference>
<dbReference type="GO" id="GO:0003677">
    <property type="term" value="F:DNA binding"/>
    <property type="evidence" value="ECO:0007669"/>
    <property type="project" value="UniProtKB-KW"/>
</dbReference>
<dbReference type="AlphaFoldDB" id="A0A9D1V459"/>
<dbReference type="PIRSF" id="PIRSF019455">
    <property type="entry name" value="CopR_AtkY"/>
    <property type="match status" value="1"/>
</dbReference>
<evidence type="ECO:0000256" key="3">
    <source>
        <dbReference type="ARBA" id="ARBA00023125"/>
    </source>
</evidence>
<evidence type="ECO:0000256" key="2">
    <source>
        <dbReference type="ARBA" id="ARBA00023015"/>
    </source>
</evidence>
<reference evidence="5" key="1">
    <citation type="journal article" date="2021" name="PeerJ">
        <title>Extensive microbial diversity within the chicken gut microbiome revealed by metagenomics and culture.</title>
        <authorList>
            <person name="Gilroy R."/>
            <person name="Ravi A."/>
            <person name="Getino M."/>
            <person name="Pursley I."/>
            <person name="Horton D.L."/>
            <person name="Alikhan N.F."/>
            <person name="Baker D."/>
            <person name="Gharbi K."/>
            <person name="Hall N."/>
            <person name="Watson M."/>
            <person name="Adriaenssens E.M."/>
            <person name="Foster-Nyarko E."/>
            <person name="Jarju S."/>
            <person name="Secka A."/>
            <person name="Antonio M."/>
            <person name="Oren A."/>
            <person name="Chaudhuri R.R."/>
            <person name="La Ragione R."/>
            <person name="Hildebrand F."/>
            <person name="Pallen M.J."/>
        </authorList>
    </citation>
    <scope>NUCLEOTIDE SEQUENCE</scope>
    <source>
        <strain evidence="5">2239</strain>
    </source>
</reference>
<dbReference type="Proteomes" id="UP000824193">
    <property type="component" value="Unassembled WGS sequence"/>
</dbReference>
<dbReference type="SUPFAM" id="SSF46785">
    <property type="entry name" value="Winged helix' DNA-binding domain"/>
    <property type="match status" value="1"/>
</dbReference>
<evidence type="ECO:0000256" key="4">
    <source>
        <dbReference type="ARBA" id="ARBA00023163"/>
    </source>
</evidence>
<accession>A0A9D1V459</accession>
<reference evidence="5" key="2">
    <citation type="submission" date="2021-04" db="EMBL/GenBank/DDBJ databases">
        <authorList>
            <person name="Gilroy R."/>
        </authorList>
    </citation>
    <scope>NUCLEOTIDE SEQUENCE</scope>
    <source>
        <strain evidence="5">2239</strain>
    </source>
</reference>
<comment type="similarity">
    <text evidence="1">Belongs to the BlaI transcriptional regulatory family.</text>
</comment>
<gene>
    <name evidence="5" type="ORF">H9865_06885</name>
</gene>
<sequence>MDKTIRRLPDAELEVMQAVWACEAPAARADIDAKLKDTHPMALTTLLTVLTRLADKGFLRIEKQGRSARYIPLVSREEYLAQQSRRFLEKLCGGSLPAFAAALCDSGLSREELAELRRLLERDEL</sequence>
<dbReference type="InterPro" id="IPR036388">
    <property type="entry name" value="WH-like_DNA-bd_sf"/>
</dbReference>
<dbReference type="InterPro" id="IPR005650">
    <property type="entry name" value="BlaI_family"/>
</dbReference>
<keyword evidence="4" id="KW-0804">Transcription</keyword>
<organism evidence="5 6">
    <name type="scientific">Candidatus Allofournierella pullicola</name>
    <dbReference type="NCBI Taxonomy" id="2838596"/>
    <lineage>
        <taxon>Bacteria</taxon>
        <taxon>Bacillati</taxon>
        <taxon>Bacillota</taxon>
        <taxon>Clostridia</taxon>
        <taxon>Eubacteriales</taxon>
        <taxon>Oscillospiraceae</taxon>
        <taxon>Allofournierella</taxon>
    </lineage>
</organism>
<name>A0A9D1V459_9FIRM</name>
<dbReference type="Gene3D" id="1.10.4040.10">
    <property type="entry name" value="Penicillinase repressor domain"/>
    <property type="match status" value="1"/>
</dbReference>
<dbReference type="Gene3D" id="1.10.10.10">
    <property type="entry name" value="Winged helix-like DNA-binding domain superfamily/Winged helix DNA-binding domain"/>
    <property type="match status" value="1"/>
</dbReference>
<dbReference type="Pfam" id="PF03965">
    <property type="entry name" value="Penicillinase_R"/>
    <property type="match status" value="1"/>
</dbReference>
<evidence type="ECO:0000313" key="5">
    <source>
        <dbReference type="EMBL" id="HIX05811.1"/>
    </source>
</evidence>
<evidence type="ECO:0000256" key="1">
    <source>
        <dbReference type="ARBA" id="ARBA00011046"/>
    </source>
</evidence>
<comment type="caution">
    <text evidence="5">The sequence shown here is derived from an EMBL/GenBank/DDBJ whole genome shotgun (WGS) entry which is preliminary data.</text>
</comment>
<evidence type="ECO:0000313" key="6">
    <source>
        <dbReference type="Proteomes" id="UP000824193"/>
    </source>
</evidence>
<proteinExistence type="inferred from homology"/>